<name>A0ABN0JX59_9GAMM</name>
<feature type="region of interest" description="Disordered" evidence="1">
    <location>
        <begin position="87"/>
        <end position="107"/>
    </location>
</feature>
<reference evidence="2 3" key="1">
    <citation type="submission" date="2013-02" db="EMBL/GenBank/DDBJ databases">
        <title>The Genome Sequence of Acinetobacter soli NIPH 2899.</title>
        <authorList>
            <consortium name="The Broad Institute Genome Sequencing Platform"/>
            <consortium name="The Broad Institute Genome Sequencing Center for Infectious Disease"/>
            <person name="Cerqueira G."/>
            <person name="Feldgarden M."/>
            <person name="Courvalin P."/>
            <person name="Perichon B."/>
            <person name="Grillot-Courvalin C."/>
            <person name="Clermont D."/>
            <person name="Rocha E."/>
            <person name="Yoon E.-J."/>
            <person name="Nemec A."/>
            <person name="Walker B."/>
            <person name="Young S.K."/>
            <person name="Zeng Q."/>
            <person name="Gargeya S."/>
            <person name="Fitzgerald M."/>
            <person name="Haas B."/>
            <person name="Abouelleil A."/>
            <person name="Alvarado L."/>
            <person name="Arachchi H.M."/>
            <person name="Berlin A.M."/>
            <person name="Chapman S.B."/>
            <person name="Dewar J."/>
            <person name="Goldberg J."/>
            <person name="Griggs A."/>
            <person name="Gujja S."/>
            <person name="Hansen M."/>
            <person name="Howarth C."/>
            <person name="Imamovic A."/>
            <person name="Larimer J."/>
            <person name="McCowan C."/>
            <person name="Murphy C."/>
            <person name="Neiman D."/>
            <person name="Pearson M."/>
            <person name="Priest M."/>
            <person name="Roberts A."/>
            <person name="Saif S."/>
            <person name="Shea T."/>
            <person name="Sisk P."/>
            <person name="Sykes S."/>
            <person name="Wortman J."/>
            <person name="Nusbaum C."/>
            <person name="Birren B."/>
        </authorList>
    </citation>
    <scope>NUCLEOTIDE SEQUENCE [LARGE SCALE GENOMIC DNA]</scope>
    <source>
        <strain evidence="2 3">NIPH 2899</strain>
    </source>
</reference>
<keyword evidence="3" id="KW-1185">Reference proteome</keyword>
<sequence>MLFKTEMIVLGAKSSKGEYNGRPFDSTTVFFKADLQEGDNFVGEVGEQMKWGTSANFDKIKHFEFPLIAEATLEQVSNGKSMTTIIKDLVPKSTPADQKPNQTQKSA</sequence>
<dbReference type="RefSeq" id="WP_004947923.1">
    <property type="nucleotide sequence ID" value="NZ_KB849643.1"/>
</dbReference>
<feature type="compositionally biased region" description="Polar residues" evidence="1">
    <location>
        <begin position="95"/>
        <end position="107"/>
    </location>
</feature>
<evidence type="ECO:0000313" key="3">
    <source>
        <dbReference type="Proteomes" id="UP000018433"/>
    </source>
</evidence>
<dbReference type="EMBL" id="APPV01000011">
    <property type="protein sequence ID" value="ENV60170.1"/>
    <property type="molecule type" value="Genomic_DNA"/>
</dbReference>
<accession>A0ABN0JX59</accession>
<protein>
    <recommendedName>
        <fullName evidence="4">Single-stranded DNA-binding protein</fullName>
    </recommendedName>
</protein>
<evidence type="ECO:0008006" key="4">
    <source>
        <dbReference type="Google" id="ProtNLM"/>
    </source>
</evidence>
<proteinExistence type="predicted"/>
<gene>
    <name evidence="2" type="ORF">F950_02732</name>
</gene>
<dbReference type="Proteomes" id="UP000018433">
    <property type="component" value="Unassembled WGS sequence"/>
</dbReference>
<organism evidence="2 3">
    <name type="scientific">Acinetobacter soli NIPH 2899</name>
    <dbReference type="NCBI Taxonomy" id="1217677"/>
    <lineage>
        <taxon>Bacteria</taxon>
        <taxon>Pseudomonadati</taxon>
        <taxon>Pseudomonadota</taxon>
        <taxon>Gammaproteobacteria</taxon>
        <taxon>Moraxellales</taxon>
        <taxon>Moraxellaceae</taxon>
        <taxon>Acinetobacter</taxon>
    </lineage>
</organism>
<comment type="caution">
    <text evidence="2">The sequence shown here is derived from an EMBL/GenBank/DDBJ whole genome shotgun (WGS) entry which is preliminary data.</text>
</comment>
<evidence type="ECO:0000313" key="2">
    <source>
        <dbReference type="EMBL" id="ENV60170.1"/>
    </source>
</evidence>
<evidence type="ECO:0000256" key="1">
    <source>
        <dbReference type="SAM" id="MobiDB-lite"/>
    </source>
</evidence>